<organism evidence="3 4">
    <name type="scientific">Rhodopirellula islandica</name>
    <dbReference type="NCBI Taxonomy" id="595434"/>
    <lineage>
        <taxon>Bacteria</taxon>
        <taxon>Pseudomonadati</taxon>
        <taxon>Planctomycetota</taxon>
        <taxon>Planctomycetia</taxon>
        <taxon>Pirellulales</taxon>
        <taxon>Pirellulaceae</taxon>
        <taxon>Rhodopirellula</taxon>
    </lineage>
</organism>
<keyword evidence="2" id="KW-0732">Signal</keyword>
<feature type="region of interest" description="Disordered" evidence="1">
    <location>
        <begin position="108"/>
        <end position="150"/>
    </location>
</feature>
<evidence type="ECO:0000256" key="2">
    <source>
        <dbReference type="SAM" id="SignalP"/>
    </source>
</evidence>
<dbReference type="PATRIC" id="fig|595434.4.peg.6166"/>
<dbReference type="EMBL" id="LECT01000054">
    <property type="protein sequence ID" value="KLU01326.1"/>
    <property type="molecule type" value="Genomic_DNA"/>
</dbReference>
<gene>
    <name evidence="3" type="ORF">RISK_006482</name>
</gene>
<evidence type="ECO:0000313" key="4">
    <source>
        <dbReference type="Proteomes" id="UP000036367"/>
    </source>
</evidence>
<feature type="compositionally biased region" description="Acidic residues" evidence="1">
    <location>
        <begin position="111"/>
        <end position="122"/>
    </location>
</feature>
<dbReference type="AlphaFoldDB" id="A0A0J1B4C8"/>
<name>A0A0J1B4C8_RHOIS</name>
<dbReference type="InterPro" id="IPR008969">
    <property type="entry name" value="CarboxyPept-like_regulatory"/>
</dbReference>
<evidence type="ECO:0000256" key="1">
    <source>
        <dbReference type="SAM" id="MobiDB-lite"/>
    </source>
</evidence>
<proteinExistence type="predicted"/>
<keyword evidence="4" id="KW-1185">Reference proteome</keyword>
<sequence>MIVLYSAIKQAAALTLVGCLALTLATSTGCGSGDDADYASIGLVPITGTVTLDGQPLEGAVVMFEAPDTTFSYGTTNADGNYEIKFNSEVMGVPPGDKIVRISTTASTGEVDTEGADDDDDDAAARRKKKKKRNPNEQVPEAYNEDSQIKATISDSQTVYDFALKADGSPL</sequence>
<dbReference type="STRING" id="595434.RISK_006482"/>
<dbReference type="RefSeq" id="WP_236696728.1">
    <property type="nucleotide sequence ID" value="NZ_LECT01000054.1"/>
</dbReference>
<comment type="caution">
    <text evidence="3">The sequence shown here is derived from an EMBL/GenBank/DDBJ whole genome shotgun (WGS) entry which is preliminary data.</text>
</comment>
<feature type="chain" id="PRO_5005247751" evidence="2">
    <location>
        <begin position="22"/>
        <end position="171"/>
    </location>
</feature>
<dbReference type="Gene3D" id="2.60.40.1120">
    <property type="entry name" value="Carboxypeptidase-like, regulatory domain"/>
    <property type="match status" value="1"/>
</dbReference>
<reference evidence="3" key="1">
    <citation type="submission" date="2015-05" db="EMBL/GenBank/DDBJ databases">
        <title>Permanent draft genome of Rhodopirellula islandicus K833.</title>
        <authorList>
            <person name="Kizina J."/>
            <person name="Richter M."/>
            <person name="Glockner F.O."/>
            <person name="Harder J."/>
        </authorList>
    </citation>
    <scope>NUCLEOTIDE SEQUENCE [LARGE SCALE GENOMIC DNA]</scope>
    <source>
        <strain evidence="3">K833</strain>
    </source>
</reference>
<protein>
    <submittedName>
        <fullName evidence="3">Signal peptide protein</fullName>
    </submittedName>
</protein>
<accession>A0A0J1B4C8</accession>
<dbReference type="SUPFAM" id="SSF49464">
    <property type="entry name" value="Carboxypeptidase regulatory domain-like"/>
    <property type="match status" value="1"/>
</dbReference>
<feature type="signal peptide" evidence="2">
    <location>
        <begin position="1"/>
        <end position="21"/>
    </location>
</feature>
<dbReference type="Proteomes" id="UP000036367">
    <property type="component" value="Unassembled WGS sequence"/>
</dbReference>
<evidence type="ECO:0000313" key="3">
    <source>
        <dbReference type="EMBL" id="KLU01326.1"/>
    </source>
</evidence>